<dbReference type="AlphaFoldDB" id="A0A5B6X203"/>
<proteinExistence type="predicted"/>
<protein>
    <submittedName>
        <fullName evidence="1">Protein DDI1</fullName>
    </submittedName>
</protein>
<evidence type="ECO:0000313" key="2">
    <source>
        <dbReference type="Proteomes" id="UP000325315"/>
    </source>
</evidence>
<keyword evidence="2" id="KW-1185">Reference proteome</keyword>
<organism evidence="1 2">
    <name type="scientific">Gossypium australe</name>
    <dbReference type="NCBI Taxonomy" id="47621"/>
    <lineage>
        <taxon>Eukaryota</taxon>
        <taxon>Viridiplantae</taxon>
        <taxon>Streptophyta</taxon>
        <taxon>Embryophyta</taxon>
        <taxon>Tracheophyta</taxon>
        <taxon>Spermatophyta</taxon>
        <taxon>Magnoliopsida</taxon>
        <taxon>eudicotyledons</taxon>
        <taxon>Gunneridae</taxon>
        <taxon>Pentapetalae</taxon>
        <taxon>rosids</taxon>
        <taxon>malvids</taxon>
        <taxon>Malvales</taxon>
        <taxon>Malvaceae</taxon>
        <taxon>Malvoideae</taxon>
        <taxon>Gossypium</taxon>
    </lineage>
</organism>
<reference evidence="2" key="1">
    <citation type="journal article" date="2019" name="Plant Biotechnol. J.">
        <title>Genome sequencing of the Australian wild diploid species Gossypium australe highlights disease resistance and delayed gland morphogenesis.</title>
        <authorList>
            <person name="Cai Y."/>
            <person name="Cai X."/>
            <person name="Wang Q."/>
            <person name="Wang P."/>
            <person name="Zhang Y."/>
            <person name="Cai C."/>
            <person name="Xu Y."/>
            <person name="Wang K."/>
            <person name="Zhou Z."/>
            <person name="Wang C."/>
            <person name="Geng S."/>
            <person name="Li B."/>
            <person name="Dong Q."/>
            <person name="Hou Y."/>
            <person name="Wang H."/>
            <person name="Ai P."/>
            <person name="Liu Z."/>
            <person name="Yi F."/>
            <person name="Sun M."/>
            <person name="An G."/>
            <person name="Cheng J."/>
            <person name="Zhang Y."/>
            <person name="Shi Q."/>
            <person name="Xie Y."/>
            <person name="Shi X."/>
            <person name="Chang Y."/>
            <person name="Huang F."/>
            <person name="Chen Y."/>
            <person name="Hong S."/>
            <person name="Mi L."/>
            <person name="Sun Q."/>
            <person name="Zhang L."/>
            <person name="Zhou B."/>
            <person name="Peng R."/>
            <person name="Zhang X."/>
            <person name="Liu F."/>
        </authorList>
    </citation>
    <scope>NUCLEOTIDE SEQUENCE [LARGE SCALE GENOMIC DNA]</scope>
    <source>
        <strain evidence="2">cv. PA1801</strain>
    </source>
</reference>
<name>A0A5B6X203_9ROSI</name>
<dbReference type="EMBL" id="SMMG02000001">
    <property type="protein sequence ID" value="KAA3487112.1"/>
    <property type="molecule type" value="Genomic_DNA"/>
</dbReference>
<sequence length="72" mass="8423">MPQVVDPNRLNKPPVDKIRKYKAEEFRATADDDAERAEFWFENTIRVFDEMSLAPDECIKCVVSLLRDTAYN</sequence>
<dbReference type="Proteomes" id="UP000325315">
    <property type="component" value="Unassembled WGS sequence"/>
</dbReference>
<evidence type="ECO:0000313" key="1">
    <source>
        <dbReference type="EMBL" id="KAA3487112.1"/>
    </source>
</evidence>
<gene>
    <name evidence="1" type="ORF">EPI10_030963</name>
</gene>
<accession>A0A5B6X203</accession>
<comment type="caution">
    <text evidence="1">The sequence shown here is derived from an EMBL/GenBank/DDBJ whole genome shotgun (WGS) entry which is preliminary data.</text>
</comment>